<dbReference type="PANTHER" id="PTHR33293:SF1">
    <property type="entry name" value="INSERTION ELEMENT IS1 1 PROTEIN INSB-RELATED"/>
    <property type="match status" value="1"/>
</dbReference>
<dbReference type="InterPro" id="IPR003220">
    <property type="entry name" value="InsA_N_dom_Znf"/>
</dbReference>
<dbReference type="Pfam" id="PF03811">
    <property type="entry name" value="Zn_ribbon_InsA"/>
    <property type="match status" value="1"/>
</dbReference>
<dbReference type="EMBL" id="CP098611">
    <property type="protein sequence ID" value="USR92459.1"/>
    <property type="molecule type" value="Genomic_DNA"/>
</dbReference>
<evidence type="ECO:0000313" key="2">
    <source>
        <dbReference type="EMBL" id="USR92459.1"/>
    </source>
</evidence>
<reference evidence="2" key="1">
    <citation type="submission" date="2022-06" db="EMBL/GenBank/DDBJ databases">
        <title>Genome sequence of Phormidium yuhuli AB48 isolated from an industrial photobioreactor environment.</title>
        <authorList>
            <person name="Qiu Y."/>
            <person name="Noonan A.J.C."/>
            <person name="Dofher K."/>
            <person name="Koch M."/>
            <person name="Kieft B."/>
            <person name="Lin X."/>
            <person name="Ziels R.M."/>
            <person name="Hallam S.J."/>
        </authorList>
    </citation>
    <scope>NUCLEOTIDE SEQUENCE</scope>
    <source>
        <strain evidence="2">AB48</strain>
    </source>
</reference>
<dbReference type="RefSeq" id="WP_252664615.1">
    <property type="nucleotide sequence ID" value="NZ_CP098611.1"/>
</dbReference>
<organism evidence="2 3">
    <name type="scientific">Phormidium yuhuli AB48</name>
    <dbReference type="NCBI Taxonomy" id="2940671"/>
    <lineage>
        <taxon>Bacteria</taxon>
        <taxon>Bacillati</taxon>
        <taxon>Cyanobacteriota</taxon>
        <taxon>Cyanophyceae</taxon>
        <taxon>Oscillatoriophycideae</taxon>
        <taxon>Oscillatoriales</taxon>
        <taxon>Oscillatoriaceae</taxon>
        <taxon>Phormidium</taxon>
        <taxon>Phormidium yuhuli</taxon>
    </lineage>
</organism>
<accession>A0ABY5ATB4</accession>
<dbReference type="PANTHER" id="PTHR33293">
    <property type="entry name" value="INSERTION ELEMENT IS1 1 PROTEIN INSB-RELATED"/>
    <property type="match status" value="1"/>
</dbReference>
<dbReference type="InterPro" id="IPR051354">
    <property type="entry name" value="Transposase_27_IS1"/>
</dbReference>
<sequence>MNCPKCQSTKIIKYGHTHYGKARFRCQDCGRQFVENPTRQPIDEATRQLIDKLLLERLALAAIARVTGVSERWLQMYVNQKFDNLPKQVEVSPKKRVFRV</sequence>
<feature type="domain" description="InsA N-terminal zinc ribbon" evidence="1">
    <location>
        <begin position="2"/>
        <end position="29"/>
    </location>
</feature>
<keyword evidence="3" id="KW-1185">Reference proteome</keyword>
<name>A0ABY5ATB4_9CYAN</name>
<evidence type="ECO:0000259" key="1">
    <source>
        <dbReference type="Pfam" id="PF03811"/>
    </source>
</evidence>
<proteinExistence type="predicted"/>
<protein>
    <recommendedName>
        <fullName evidence="1">InsA N-terminal zinc ribbon domain-containing protein</fullName>
    </recommendedName>
</protein>
<evidence type="ECO:0000313" key="3">
    <source>
        <dbReference type="Proteomes" id="UP001056708"/>
    </source>
</evidence>
<dbReference type="Proteomes" id="UP001056708">
    <property type="component" value="Chromosome"/>
</dbReference>
<gene>
    <name evidence="2" type="ORF">NEA10_07005</name>
</gene>